<organism evidence="2 3">
    <name type="scientific">Sterolibacterium denitrificans</name>
    <dbReference type="NCBI Taxonomy" id="157592"/>
    <lineage>
        <taxon>Bacteria</taxon>
        <taxon>Pseudomonadati</taxon>
        <taxon>Pseudomonadota</taxon>
        <taxon>Betaproteobacteria</taxon>
        <taxon>Nitrosomonadales</taxon>
        <taxon>Sterolibacteriaceae</taxon>
        <taxon>Sterolibacterium</taxon>
    </lineage>
</organism>
<sequence>MNSDDQQDQQGGAGGSAGSNASSASNASNPAKPHHNPNARLRELLSIPERLRTDAQWDEIIEIEISIGPRKPPVFAKTQNQNPQFRQNDNRGERQEKKVGTSGNKHMRKRHKPAGSKQGNPGNQGNPGAQSQQGG</sequence>
<evidence type="ECO:0000313" key="3">
    <source>
        <dbReference type="Proteomes" id="UP000242886"/>
    </source>
</evidence>
<feature type="compositionally biased region" description="Low complexity" evidence="1">
    <location>
        <begin position="1"/>
        <end position="10"/>
    </location>
</feature>
<feature type="region of interest" description="Disordered" evidence="1">
    <location>
        <begin position="1"/>
        <end position="41"/>
    </location>
</feature>
<dbReference type="AlphaFoldDB" id="A0A7Z7HQI6"/>
<evidence type="ECO:0000256" key="1">
    <source>
        <dbReference type="SAM" id="MobiDB-lite"/>
    </source>
</evidence>
<feature type="compositionally biased region" description="Low complexity" evidence="1">
    <location>
        <begin position="18"/>
        <end position="29"/>
    </location>
</feature>
<protein>
    <submittedName>
        <fullName evidence="2">Uncharacterized protein</fullName>
    </submittedName>
</protein>
<keyword evidence="3" id="KW-1185">Reference proteome</keyword>
<name>A0A7Z7HQI6_9PROT</name>
<dbReference type="RefSeq" id="WP_154716268.1">
    <property type="nucleotide sequence ID" value="NZ_LT837803.1"/>
</dbReference>
<gene>
    <name evidence="2" type="ORF">SDENCHOL_11037</name>
</gene>
<dbReference type="Proteomes" id="UP000242886">
    <property type="component" value="Chromosome SDENCHOL"/>
</dbReference>
<accession>A0A7Z7HQI6</accession>
<proteinExistence type="predicted"/>
<feature type="region of interest" description="Disordered" evidence="1">
    <location>
        <begin position="65"/>
        <end position="135"/>
    </location>
</feature>
<evidence type="ECO:0000313" key="2">
    <source>
        <dbReference type="EMBL" id="SMB24319.1"/>
    </source>
</evidence>
<feature type="compositionally biased region" description="Polar residues" evidence="1">
    <location>
        <begin position="77"/>
        <end position="87"/>
    </location>
</feature>
<reference evidence="2" key="1">
    <citation type="submission" date="2017-03" db="EMBL/GenBank/DDBJ databases">
        <authorList>
            <consortium name="AG Boll"/>
        </authorList>
    </citation>
    <scope>NUCLEOTIDE SEQUENCE [LARGE SCALE GENOMIC DNA]</scope>
    <source>
        <strain evidence="2">Chol</strain>
    </source>
</reference>
<feature type="compositionally biased region" description="Basic residues" evidence="1">
    <location>
        <begin position="105"/>
        <end position="114"/>
    </location>
</feature>
<feature type="compositionally biased region" description="Low complexity" evidence="1">
    <location>
        <begin position="115"/>
        <end position="135"/>
    </location>
</feature>
<feature type="compositionally biased region" description="Basic and acidic residues" evidence="1">
    <location>
        <begin position="88"/>
        <end position="99"/>
    </location>
</feature>
<dbReference type="EMBL" id="LT837803">
    <property type="protein sequence ID" value="SMB24319.1"/>
    <property type="molecule type" value="Genomic_DNA"/>
</dbReference>